<dbReference type="PANTHER" id="PTHR12983:SF9">
    <property type="entry name" value="E3 UBIQUITIN-PROTEIN LIGASE RNF10"/>
    <property type="match status" value="1"/>
</dbReference>
<evidence type="ECO:0000256" key="1">
    <source>
        <dbReference type="ARBA" id="ARBA00004496"/>
    </source>
</evidence>
<organism evidence="4 5">
    <name type="scientific">Armadillidium nasatum</name>
    <dbReference type="NCBI Taxonomy" id="96803"/>
    <lineage>
        <taxon>Eukaryota</taxon>
        <taxon>Metazoa</taxon>
        <taxon>Ecdysozoa</taxon>
        <taxon>Arthropoda</taxon>
        <taxon>Crustacea</taxon>
        <taxon>Multicrustacea</taxon>
        <taxon>Malacostraca</taxon>
        <taxon>Eumalacostraca</taxon>
        <taxon>Peracarida</taxon>
        <taxon>Isopoda</taxon>
        <taxon>Oniscidea</taxon>
        <taxon>Crinocheta</taxon>
        <taxon>Armadillidiidae</taxon>
        <taxon>Armadillidium</taxon>
    </lineage>
</organism>
<feature type="compositionally biased region" description="Basic residues" evidence="3">
    <location>
        <begin position="181"/>
        <end position="190"/>
    </location>
</feature>
<protein>
    <submittedName>
        <fullName evidence="4">RING finger protein 10</fullName>
    </submittedName>
</protein>
<dbReference type="InterPro" id="IPR039739">
    <property type="entry name" value="MAG2/RNF10"/>
</dbReference>
<dbReference type="AlphaFoldDB" id="A0A5N5TAF4"/>
<dbReference type="GO" id="GO:0005737">
    <property type="term" value="C:cytoplasm"/>
    <property type="evidence" value="ECO:0007669"/>
    <property type="project" value="UniProtKB-SubCell"/>
</dbReference>
<dbReference type="GO" id="GO:0000976">
    <property type="term" value="F:transcription cis-regulatory region binding"/>
    <property type="evidence" value="ECO:0007669"/>
    <property type="project" value="TreeGrafter"/>
</dbReference>
<name>A0A5N5TAF4_9CRUS</name>
<evidence type="ECO:0000256" key="2">
    <source>
        <dbReference type="ARBA" id="ARBA00022490"/>
    </source>
</evidence>
<dbReference type="PANTHER" id="PTHR12983">
    <property type="entry name" value="RING FINGER 10 FAMILY MEMBER"/>
    <property type="match status" value="1"/>
</dbReference>
<dbReference type="GO" id="GO:0045944">
    <property type="term" value="P:positive regulation of transcription by RNA polymerase II"/>
    <property type="evidence" value="ECO:0007669"/>
    <property type="project" value="TreeGrafter"/>
</dbReference>
<evidence type="ECO:0000313" key="4">
    <source>
        <dbReference type="EMBL" id="KAB7502065.1"/>
    </source>
</evidence>
<keyword evidence="2" id="KW-0963">Cytoplasm</keyword>
<dbReference type="EMBL" id="SEYY01008682">
    <property type="protein sequence ID" value="KAB7502065.1"/>
    <property type="molecule type" value="Genomic_DNA"/>
</dbReference>
<reference evidence="4 5" key="1">
    <citation type="journal article" date="2019" name="PLoS Biol.">
        <title>Sex chromosomes control vertical transmission of feminizing Wolbachia symbionts in an isopod.</title>
        <authorList>
            <person name="Becking T."/>
            <person name="Chebbi M.A."/>
            <person name="Giraud I."/>
            <person name="Moumen B."/>
            <person name="Laverre T."/>
            <person name="Caubet Y."/>
            <person name="Peccoud J."/>
            <person name="Gilbert C."/>
            <person name="Cordaux R."/>
        </authorList>
    </citation>
    <scope>NUCLEOTIDE SEQUENCE [LARGE SCALE GENOMIC DNA]</scope>
    <source>
        <strain evidence="4">ANa2</strain>
        <tissue evidence="4">Whole body excluding digestive tract and cuticle</tissue>
    </source>
</reference>
<proteinExistence type="predicted"/>
<keyword evidence="5" id="KW-1185">Reference proteome</keyword>
<gene>
    <name evidence="4" type="primary">rnf10</name>
    <name evidence="4" type="ORF">Anas_01878</name>
</gene>
<accession>A0A5N5TAF4</accession>
<feature type="compositionally biased region" description="Basic and acidic residues" evidence="3">
    <location>
        <begin position="118"/>
        <end position="135"/>
    </location>
</feature>
<sequence>MTIVEYQGQLEHRERKRKKRAKEEHRIEKRAQVEEDRLMGRSKGSKINMTSYKHFPSFNDQARPVFVPTETGNKSNSTEDDFPNLSPPSFAQMIRCGQKKMETQIASGSMPSYSQKSADAKSSKNYETKGSRNNDDASDDEYEEAERVPDYSTAFSDAFAKALEQATKKSPSQEDNDNGQRRKKGKKKKAIVLLSSGGR</sequence>
<comment type="caution">
    <text evidence="4">The sequence shown here is derived from an EMBL/GenBank/DDBJ whole genome shotgun (WGS) entry which is preliminary data.</text>
</comment>
<dbReference type="Proteomes" id="UP000326759">
    <property type="component" value="Unassembled WGS sequence"/>
</dbReference>
<feature type="region of interest" description="Disordered" evidence="3">
    <location>
        <begin position="1"/>
        <end position="199"/>
    </location>
</feature>
<evidence type="ECO:0000256" key="3">
    <source>
        <dbReference type="SAM" id="MobiDB-lite"/>
    </source>
</evidence>
<feature type="compositionally biased region" description="Basic and acidic residues" evidence="3">
    <location>
        <begin position="21"/>
        <end position="39"/>
    </location>
</feature>
<comment type="subcellular location">
    <subcellularLocation>
        <location evidence="1">Cytoplasm</location>
    </subcellularLocation>
</comment>
<feature type="compositionally biased region" description="Polar residues" evidence="3">
    <location>
        <begin position="104"/>
        <end position="117"/>
    </location>
</feature>
<evidence type="ECO:0000313" key="5">
    <source>
        <dbReference type="Proteomes" id="UP000326759"/>
    </source>
</evidence>